<feature type="region of interest" description="Disordered" evidence="1">
    <location>
        <begin position="89"/>
        <end position="128"/>
    </location>
</feature>
<proteinExistence type="predicted"/>
<dbReference type="EMBL" id="PGGS01000141">
    <property type="protein sequence ID" value="PNH08178.1"/>
    <property type="molecule type" value="Genomic_DNA"/>
</dbReference>
<reference evidence="2 3" key="1">
    <citation type="journal article" date="2017" name="Mol. Biol. Evol.">
        <title>The 4-celled Tetrabaena socialis nuclear genome reveals the essential components for genetic control of cell number at the origin of multicellularity in the volvocine lineage.</title>
        <authorList>
            <person name="Featherston J."/>
            <person name="Arakaki Y."/>
            <person name="Hanschen E.R."/>
            <person name="Ferris P.J."/>
            <person name="Michod R.E."/>
            <person name="Olson B.J.S.C."/>
            <person name="Nozaki H."/>
            <person name="Durand P.M."/>
        </authorList>
    </citation>
    <scope>NUCLEOTIDE SEQUENCE [LARGE SCALE GENOMIC DNA]</scope>
    <source>
        <strain evidence="2 3">NIES-571</strain>
    </source>
</reference>
<protein>
    <submittedName>
        <fullName evidence="2">Uncharacterized protein</fullName>
    </submittedName>
</protein>
<comment type="caution">
    <text evidence="2">The sequence shown here is derived from an EMBL/GenBank/DDBJ whole genome shotgun (WGS) entry which is preliminary data.</text>
</comment>
<keyword evidence="3" id="KW-1185">Reference proteome</keyword>
<evidence type="ECO:0000313" key="3">
    <source>
        <dbReference type="Proteomes" id="UP000236333"/>
    </source>
</evidence>
<dbReference type="PANTHER" id="PTHR42782">
    <property type="entry name" value="SI:CH73-314G15.3"/>
    <property type="match status" value="1"/>
</dbReference>
<dbReference type="PANTHER" id="PTHR42782:SF4">
    <property type="entry name" value="DUF455 DOMAIN-CONTAINING PROTEIN"/>
    <property type="match status" value="1"/>
</dbReference>
<gene>
    <name evidence="2" type="ORF">TSOC_005263</name>
</gene>
<sequence length="128" mass="13624">MTGPTSLEGPSPRVTDDVSRHLGWCLQRLSELGHAYGDMDAHDLLWKGCTLSGVDVAARQWLLHLTTKLLKGPFKHAERTLVGLPREWYDHKTSGTTGSSSGATGSHYVASRSNSGTTGSSFSAAGPS</sequence>
<evidence type="ECO:0000256" key="1">
    <source>
        <dbReference type="SAM" id="MobiDB-lite"/>
    </source>
</evidence>
<feature type="compositionally biased region" description="Low complexity" evidence="1">
    <location>
        <begin position="94"/>
        <end position="128"/>
    </location>
</feature>
<dbReference type="OrthoDB" id="426882at2759"/>
<dbReference type="Pfam" id="PF04305">
    <property type="entry name" value="DUF455"/>
    <property type="match status" value="1"/>
</dbReference>
<evidence type="ECO:0000313" key="2">
    <source>
        <dbReference type="EMBL" id="PNH08178.1"/>
    </source>
</evidence>
<accession>A0A2J8A6N2</accession>
<name>A0A2J8A6N2_9CHLO</name>
<dbReference type="Proteomes" id="UP000236333">
    <property type="component" value="Unassembled WGS sequence"/>
</dbReference>
<organism evidence="2 3">
    <name type="scientific">Tetrabaena socialis</name>
    <dbReference type="NCBI Taxonomy" id="47790"/>
    <lineage>
        <taxon>Eukaryota</taxon>
        <taxon>Viridiplantae</taxon>
        <taxon>Chlorophyta</taxon>
        <taxon>core chlorophytes</taxon>
        <taxon>Chlorophyceae</taxon>
        <taxon>CS clade</taxon>
        <taxon>Chlamydomonadales</taxon>
        <taxon>Tetrabaenaceae</taxon>
        <taxon>Tetrabaena</taxon>
    </lineage>
</organism>
<dbReference type="AlphaFoldDB" id="A0A2J8A6N2"/>
<dbReference type="InterPro" id="IPR007402">
    <property type="entry name" value="DUF455"/>
</dbReference>